<dbReference type="Gene3D" id="1.10.1740.10">
    <property type="match status" value="1"/>
</dbReference>
<feature type="domain" description="RNA polymerase sigma-70 region 2" evidence="6">
    <location>
        <begin position="8"/>
        <end position="72"/>
    </location>
</feature>
<dbReference type="EMBL" id="QPJD01000009">
    <property type="protein sequence ID" value="RCW46475.1"/>
    <property type="molecule type" value="Genomic_DNA"/>
</dbReference>
<feature type="domain" description="RNA polymerase sigma factor 70 region 4 type 2" evidence="7">
    <location>
        <begin position="102"/>
        <end position="149"/>
    </location>
</feature>
<evidence type="ECO:0000313" key="9">
    <source>
        <dbReference type="Proteomes" id="UP000252415"/>
    </source>
</evidence>
<evidence type="ECO:0000256" key="3">
    <source>
        <dbReference type="ARBA" id="ARBA00023082"/>
    </source>
</evidence>
<dbReference type="InterPro" id="IPR014284">
    <property type="entry name" value="RNA_pol_sigma-70_dom"/>
</dbReference>
<dbReference type="CDD" id="cd06171">
    <property type="entry name" value="Sigma70_r4"/>
    <property type="match status" value="1"/>
</dbReference>
<dbReference type="InterPro" id="IPR014304">
    <property type="entry name" value="RNA_pol_sigma-Z"/>
</dbReference>
<dbReference type="InterPro" id="IPR013325">
    <property type="entry name" value="RNA_pol_sigma_r2"/>
</dbReference>
<evidence type="ECO:0000256" key="5">
    <source>
        <dbReference type="NCBIfam" id="TIGR02959"/>
    </source>
</evidence>
<dbReference type="Gene3D" id="1.10.10.10">
    <property type="entry name" value="Winged helix-like DNA-binding domain superfamily/Winged helix DNA-binding domain"/>
    <property type="match status" value="1"/>
</dbReference>
<protein>
    <recommendedName>
        <fullName evidence="5">RNA polymerase sigma factor SigZ</fullName>
    </recommendedName>
</protein>
<keyword evidence="4" id="KW-0804">Transcription</keyword>
<dbReference type="InterPro" id="IPR036388">
    <property type="entry name" value="WH-like_DNA-bd_sf"/>
</dbReference>
<dbReference type="NCBIfam" id="TIGR02959">
    <property type="entry name" value="SigZ"/>
    <property type="match status" value="1"/>
</dbReference>
<dbReference type="GO" id="GO:0016987">
    <property type="term" value="F:sigma factor activity"/>
    <property type="evidence" value="ECO:0007669"/>
    <property type="project" value="UniProtKB-KW"/>
</dbReference>
<dbReference type="PANTHER" id="PTHR43133:SF62">
    <property type="entry name" value="RNA POLYMERASE SIGMA FACTOR SIGZ"/>
    <property type="match status" value="1"/>
</dbReference>
<evidence type="ECO:0000259" key="7">
    <source>
        <dbReference type="Pfam" id="PF08281"/>
    </source>
</evidence>
<dbReference type="NCBIfam" id="TIGR02937">
    <property type="entry name" value="sigma70-ECF"/>
    <property type="match status" value="1"/>
</dbReference>
<dbReference type="Proteomes" id="UP000252415">
    <property type="component" value="Unassembled WGS sequence"/>
</dbReference>
<comment type="similarity">
    <text evidence="1">Belongs to the sigma-70 factor family. ECF subfamily.</text>
</comment>
<evidence type="ECO:0000256" key="4">
    <source>
        <dbReference type="ARBA" id="ARBA00023163"/>
    </source>
</evidence>
<evidence type="ECO:0000256" key="1">
    <source>
        <dbReference type="ARBA" id="ARBA00010641"/>
    </source>
</evidence>
<dbReference type="InterPro" id="IPR013249">
    <property type="entry name" value="RNA_pol_sigma70_r4_t2"/>
</dbReference>
<evidence type="ECO:0000259" key="6">
    <source>
        <dbReference type="Pfam" id="PF04542"/>
    </source>
</evidence>
<dbReference type="Pfam" id="PF08281">
    <property type="entry name" value="Sigma70_r4_2"/>
    <property type="match status" value="1"/>
</dbReference>
<reference evidence="8 9" key="1">
    <citation type="submission" date="2018-07" db="EMBL/GenBank/DDBJ databases">
        <title>Genomic Encyclopedia of Type Strains, Phase III (KMG-III): the genomes of soil and plant-associated and newly described type strains.</title>
        <authorList>
            <person name="Whitman W."/>
        </authorList>
    </citation>
    <scope>NUCLEOTIDE SEQUENCE [LARGE SCALE GENOMIC DNA]</scope>
    <source>
        <strain evidence="8 9">CECT 7506</strain>
    </source>
</reference>
<organism evidence="8 9">
    <name type="scientific">Paenibacillus prosopidis</name>
    <dbReference type="NCBI Taxonomy" id="630520"/>
    <lineage>
        <taxon>Bacteria</taxon>
        <taxon>Bacillati</taxon>
        <taxon>Bacillota</taxon>
        <taxon>Bacilli</taxon>
        <taxon>Bacillales</taxon>
        <taxon>Paenibacillaceae</taxon>
        <taxon>Paenibacillus</taxon>
    </lineage>
</organism>
<dbReference type="OrthoDB" id="9784984at2"/>
<evidence type="ECO:0000313" key="8">
    <source>
        <dbReference type="EMBL" id="RCW46475.1"/>
    </source>
</evidence>
<sequence length="180" mass="20802">MEIDRLWQLFHQPLKQFVINRTGDPIAADDIVQDAFIKIHLNIKTLKDNEKIKPWVYQITRNAIIDYYRRERSFEELPFNLPSNEDEEIEISSELASCMKPMIDQLPVKYREALTITELQGYTQAQLSLQLGISLSGAKSRVQRGRLKLKELLLACCHVDTDRLGHISDFHVVEKSTCCG</sequence>
<dbReference type="InterPro" id="IPR039425">
    <property type="entry name" value="RNA_pol_sigma-70-like"/>
</dbReference>
<evidence type="ECO:0000256" key="2">
    <source>
        <dbReference type="ARBA" id="ARBA00023015"/>
    </source>
</evidence>
<dbReference type="InterPro" id="IPR007627">
    <property type="entry name" value="RNA_pol_sigma70_r2"/>
</dbReference>
<dbReference type="GO" id="GO:0006352">
    <property type="term" value="P:DNA-templated transcription initiation"/>
    <property type="evidence" value="ECO:0007669"/>
    <property type="project" value="InterPro"/>
</dbReference>
<dbReference type="SUPFAM" id="SSF88946">
    <property type="entry name" value="Sigma2 domain of RNA polymerase sigma factors"/>
    <property type="match status" value="1"/>
</dbReference>
<comment type="caution">
    <text evidence="8">The sequence shown here is derived from an EMBL/GenBank/DDBJ whole genome shotgun (WGS) entry which is preliminary data.</text>
</comment>
<dbReference type="PANTHER" id="PTHR43133">
    <property type="entry name" value="RNA POLYMERASE ECF-TYPE SIGMA FACTO"/>
    <property type="match status" value="1"/>
</dbReference>
<dbReference type="AlphaFoldDB" id="A0A368W374"/>
<dbReference type="Pfam" id="PF04542">
    <property type="entry name" value="Sigma70_r2"/>
    <property type="match status" value="1"/>
</dbReference>
<accession>A0A368W374</accession>
<proteinExistence type="inferred from homology"/>
<dbReference type="GO" id="GO:0003677">
    <property type="term" value="F:DNA binding"/>
    <property type="evidence" value="ECO:0007669"/>
    <property type="project" value="InterPro"/>
</dbReference>
<dbReference type="InterPro" id="IPR013324">
    <property type="entry name" value="RNA_pol_sigma_r3/r4-like"/>
</dbReference>
<keyword evidence="2" id="KW-0805">Transcription regulation</keyword>
<dbReference type="RefSeq" id="WP_114381118.1">
    <property type="nucleotide sequence ID" value="NZ_QPJD01000009.1"/>
</dbReference>
<dbReference type="SUPFAM" id="SSF88659">
    <property type="entry name" value="Sigma3 and sigma4 domains of RNA polymerase sigma factors"/>
    <property type="match status" value="1"/>
</dbReference>
<keyword evidence="3" id="KW-0731">Sigma factor</keyword>
<gene>
    <name evidence="8" type="ORF">DFP97_109118</name>
</gene>
<name>A0A368W374_9BACL</name>
<keyword evidence="9" id="KW-1185">Reference proteome</keyword>